<evidence type="ECO:0000256" key="7">
    <source>
        <dbReference type="ARBA" id="ARBA00022676"/>
    </source>
</evidence>
<dbReference type="InterPro" id="IPR026050">
    <property type="entry name" value="C1GALT1/C1GALT1_chp1"/>
</dbReference>
<evidence type="ECO:0000256" key="21">
    <source>
        <dbReference type="SAM" id="Phobius"/>
    </source>
</evidence>
<dbReference type="InterPro" id="IPR003378">
    <property type="entry name" value="Fringe-like_glycosylTrfase"/>
</dbReference>
<dbReference type="GO" id="GO:0016263">
    <property type="term" value="F:glycoprotein-N-acetylgalactosamine 3-beta-galactosyltransferase activity"/>
    <property type="evidence" value="ECO:0007669"/>
    <property type="project" value="UniProtKB-EC"/>
</dbReference>
<keyword evidence="13 21" id="KW-1133">Transmembrane helix</keyword>
<accession>A0A8K0EHT3</accession>
<evidence type="ECO:0000313" key="23">
    <source>
        <dbReference type="EMBL" id="CAH1249382.1"/>
    </source>
</evidence>
<keyword evidence="8" id="KW-0808">Transferase</keyword>
<comment type="function">
    <text evidence="20">Glycosyltransferase that generates the core 1 O-glycan Gal-beta1-3GalNAc-alpha1-Ser/Thr (T antigen), which is a precursor for many extended O-glycans in glycoproteins.</text>
</comment>
<evidence type="ECO:0000256" key="2">
    <source>
        <dbReference type="ARBA" id="ARBA00004606"/>
    </source>
</evidence>
<evidence type="ECO:0000256" key="6">
    <source>
        <dbReference type="ARBA" id="ARBA00012557"/>
    </source>
</evidence>
<name>A0A8K0EHT3_BRALA</name>
<keyword evidence="16" id="KW-0325">Glycoprotein</keyword>
<evidence type="ECO:0000256" key="11">
    <source>
        <dbReference type="ARBA" id="ARBA00022741"/>
    </source>
</evidence>
<comment type="catalytic activity">
    <reaction evidence="19">
        <text>an N-acetyl-alpha-D-galactosaminyl derivative + UDP-alpha-D-galactose = a beta-D-galactosyl-(1-&gt;3)-N-acetyl-alpha-D-galactosaminyl derivative + UDP + H(+)</text>
        <dbReference type="Rhea" id="RHEA:15621"/>
        <dbReference type="ChEBI" id="CHEBI:15378"/>
        <dbReference type="ChEBI" id="CHEBI:28257"/>
        <dbReference type="ChEBI" id="CHEBI:58223"/>
        <dbReference type="ChEBI" id="CHEBI:66914"/>
        <dbReference type="ChEBI" id="CHEBI:133470"/>
        <dbReference type="EC" id="2.4.1.122"/>
    </reaction>
</comment>
<sequence length="368" mass="42265">MAKDFLRRVWYVSLGVTFGYFLSVLTGHVDTYRTSTRQFTSGGLPVYVSSDFQGRRGMKRGMTSSDRFVRSQQEFEGTYGDWTDADKRIIERHHANIRQAGVAQQLVHKIRVVCWVLTSPKNHLSKARHVKATWGKRCNKLLFFSTKPDSRLPTIVIESGEGRDFLWGKAKAALRHIHAHYLQDADWFLKADDDTYVIMENLRFMLSDYTPDAAMYFGFRFKTIVKQGYMSGGAGYVISREGVKRFVQGLNVQGKCKEGQGGAEDAELGKCMQNVGVRAMDSRDHLGRERFHPFDVSAHLQGAFPEWYYRYSFYNVSKGLSCCSDYSISFHYVPWDQMYVLDYLVYRLRPYGMCDDSALTTSRVTLGQ</sequence>
<dbReference type="UniPathway" id="UPA00378"/>
<evidence type="ECO:0000256" key="15">
    <source>
        <dbReference type="ARBA" id="ARBA00023157"/>
    </source>
</evidence>
<gene>
    <name evidence="23" type="primary">C1GALT1</name>
    <name evidence="23" type="ORF">BLAG_LOCUS10512</name>
</gene>
<keyword evidence="15" id="KW-1015">Disulfide bond</keyword>
<feature type="transmembrane region" description="Helical" evidence="21">
    <location>
        <begin position="9"/>
        <end position="29"/>
    </location>
</feature>
<evidence type="ECO:0000256" key="16">
    <source>
        <dbReference type="ARBA" id="ARBA00023180"/>
    </source>
</evidence>
<dbReference type="GO" id="GO:0000166">
    <property type="term" value="F:nucleotide binding"/>
    <property type="evidence" value="ECO:0007669"/>
    <property type="project" value="UniProtKB-KW"/>
</dbReference>
<evidence type="ECO:0000256" key="1">
    <source>
        <dbReference type="ARBA" id="ARBA00001936"/>
    </source>
</evidence>
<keyword evidence="24" id="KW-1185">Reference proteome</keyword>
<evidence type="ECO:0000256" key="19">
    <source>
        <dbReference type="ARBA" id="ARBA00048842"/>
    </source>
</evidence>
<keyword evidence="12" id="KW-0735">Signal-anchor</keyword>
<keyword evidence="11" id="KW-0547">Nucleotide-binding</keyword>
<dbReference type="FunFam" id="3.90.550.50:FF:000017">
    <property type="entry name" value="Glycoprotein-N-acetylgalactosamine 3-beta-galactosyltransferase 1"/>
    <property type="match status" value="1"/>
</dbReference>
<comment type="pathway">
    <text evidence="3">Protein modification; protein glycosylation.</text>
</comment>
<dbReference type="Gene3D" id="3.90.550.50">
    <property type="match status" value="1"/>
</dbReference>
<comment type="cofactor">
    <cofactor evidence="1">
        <name>Mn(2+)</name>
        <dbReference type="ChEBI" id="CHEBI:29035"/>
    </cofactor>
</comment>
<dbReference type="PANTHER" id="PTHR23033:SF14">
    <property type="entry name" value="GLYCOPROTEIN-N-ACETYLGALACTOSAMINE 3-BETA-GALACTOSYLTRANSFERASE 1-RELATED"/>
    <property type="match status" value="1"/>
</dbReference>
<evidence type="ECO:0000256" key="4">
    <source>
        <dbReference type="ARBA" id="ARBA00006462"/>
    </source>
</evidence>
<evidence type="ECO:0000256" key="17">
    <source>
        <dbReference type="ARBA" id="ARBA00023211"/>
    </source>
</evidence>
<evidence type="ECO:0000256" key="14">
    <source>
        <dbReference type="ARBA" id="ARBA00023136"/>
    </source>
</evidence>
<evidence type="ECO:0000256" key="18">
    <source>
        <dbReference type="ARBA" id="ARBA00040898"/>
    </source>
</evidence>
<comment type="similarity">
    <text evidence="4">Belongs to the glycosyltransferase 31 family. Beta3-Gal-T subfamily.</text>
</comment>
<protein>
    <recommendedName>
        <fullName evidence="18">Glycoprotein-N-acetylgalactosamine 3-beta-galactosyltransferase 1</fullName>
        <ecNumber evidence="6">2.4.1.122</ecNumber>
    </recommendedName>
</protein>
<comment type="subcellular location">
    <subcellularLocation>
        <location evidence="2">Membrane</location>
        <topology evidence="2">Single-pass type II membrane protein</topology>
    </subcellularLocation>
</comment>
<evidence type="ECO:0000256" key="8">
    <source>
        <dbReference type="ARBA" id="ARBA00022679"/>
    </source>
</evidence>
<keyword evidence="14 21" id="KW-0472">Membrane</keyword>
<dbReference type="PANTHER" id="PTHR23033">
    <property type="entry name" value="BETA1,3-GALACTOSYLTRANSFERASE"/>
    <property type="match status" value="1"/>
</dbReference>
<keyword evidence="9 21" id="KW-0812">Transmembrane</keyword>
<feature type="domain" description="Fringe-like glycosyltransferase" evidence="22">
    <location>
        <begin position="116"/>
        <end position="283"/>
    </location>
</feature>
<evidence type="ECO:0000256" key="13">
    <source>
        <dbReference type="ARBA" id="ARBA00022989"/>
    </source>
</evidence>
<dbReference type="GO" id="GO:0030145">
    <property type="term" value="F:manganese ion binding"/>
    <property type="evidence" value="ECO:0007669"/>
    <property type="project" value="UniProtKB-ARBA"/>
</dbReference>
<comment type="subunit">
    <text evidence="5">Homodimer; disulfide-linked.</text>
</comment>
<evidence type="ECO:0000256" key="3">
    <source>
        <dbReference type="ARBA" id="ARBA00004922"/>
    </source>
</evidence>
<dbReference type="EC" id="2.4.1.122" evidence="6"/>
<evidence type="ECO:0000256" key="5">
    <source>
        <dbReference type="ARBA" id="ARBA00011748"/>
    </source>
</evidence>
<keyword evidence="10" id="KW-0479">Metal-binding</keyword>
<dbReference type="OrthoDB" id="414175at2759"/>
<evidence type="ECO:0000256" key="9">
    <source>
        <dbReference type="ARBA" id="ARBA00022692"/>
    </source>
</evidence>
<evidence type="ECO:0000256" key="12">
    <source>
        <dbReference type="ARBA" id="ARBA00022968"/>
    </source>
</evidence>
<organism evidence="23 24">
    <name type="scientific">Branchiostoma lanceolatum</name>
    <name type="common">Common lancelet</name>
    <name type="synonym">Amphioxus lanceolatum</name>
    <dbReference type="NCBI Taxonomy" id="7740"/>
    <lineage>
        <taxon>Eukaryota</taxon>
        <taxon>Metazoa</taxon>
        <taxon>Chordata</taxon>
        <taxon>Cephalochordata</taxon>
        <taxon>Leptocardii</taxon>
        <taxon>Amphioxiformes</taxon>
        <taxon>Branchiostomatidae</taxon>
        <taxon>Branchiostoma</taxon>
    </lineage>
</organism>
<dbReference type="Pfam" id="PF02434">
    <property type="entry name" value="Fringe"/>
    <property type="match status" value="1"/>
</dbReference>
<keyword evidence="17" id="KW-0464">Manganese</keyword>
<dbReference type="AlphaFoldDB" id="A0A8K0EHT3"/>
<keyword evidence="7" id="KW-0328">Glycosyltransferase</keyword>
<reference evidence="23" key="1">
    <citation type="submission" date="2022-01" db="EMBL/GenBank/DDBJ databases">
        <authorList>
            <person name="Braso-Vives M."/>
        </authorList>
    </citation>
    <scope>NUCLEOTIDE SEQUENCE</scope>
</reference>
<evidence type="ECO:0000259" key="22">
    <source>
        <dbReference type="Pfam" id="PF02434"/>
    </source>
</evidence>
<dbReference type="Proteomes" id="UP000838412">
    <property type="component" value="Chromosome 17"/>
</dbReference>
<evidence type="ECO:0000256" key="20">
    <source>
        <dbReference type="ARBA" id="ARBA00059245"/>
    </source>
</evidence>
<dbReference type="GO" id="GO:0016020">
    <property type="term" value="C:membrane"/>
    <property type="evidence" value="ECO:0007669"/>
    <property type="project" value="UniProtKB-SubCell"/>
</dbReference>
<dbReference type="EMBL" id="OV696702">
    <property type="protein sequence ID" value="CAH1249382.1"/>
    <property type="molecule type" value="Genomic_DNA"/>
</dbReference>
<proteinExistence type="inferred from homology"/>
<evidence type="ECO:0000256" key="10">
    <source>
        <dbReference type="ARBA" id="ARBA00022723"/>
    </source>
</evidence>
<evidence type="ECO:0000313" key="24">
    <source>
        <dbReference type="Proteomes" id="UP000838412"/>
    </source>
</evidence>